<evidence type="ECO:0000313" key="2">
    <source>
        <dbReference type="EMBL" id="SIR21154.1"/>
    </source>
</evidence>
<feature type="compositionally biased region" description="Basic and acidic residues" evidence="1">
    <location>
        <begin position="124"/>
        <end position="133"/>
    </location>
</feature>
<evidence type="ECO:0000256" key="1">
    <source>
        <dbReference type="SAM" id="MobiDB-lite"/>
    </source>
</evidence>
<organism evidence="2 3">
    <name type="scientific">Haladaptatus litoreus</name>
    <dbReference type="NCBI Taxonomy" id="553468"/>
    <lineage>
        <taxon>Archaea</taxon>
        <taxon>Methanobacteriati</taxon>
        <taxon>Methanobacteriota</taxon>
        <taxon>Stenosarchaea group</taxon>
        <taxon>Halobacteria</taxon>
        <taxon>Halobacteriales</taxon>
        <taxon>Haladaptataceae</taxon>
        <taxon>Haladaptatus</taxon>
    </lineage>
</organism>
<protein>
    <recommendedName>
        <fullName evidence="4">Lipoprotein</fullName>
    </recommendedName>
</protein>
<evidence type="ECO:0008006" key="4">
    <source>
        <dbReference type="Google" id="ProtNLM"/>
    </source>
</evidence>
<sequence length="179" mass="19707">MRRRAVLSTLATGTTAGCIGGILGLSSDDSRFSIENDSVPDGLPATLSATLVSGATAEHPPMLRVTFECTAKFEQTIRFGYPSPFSDVVSADTDGSRLVLQYKPDSNDRRDGCWQSGHLGGRGTTERQTLEPGEKSQVEWAVLNYAKNESCFPSGRYRFEDQYSVGGKTYSWGFWFRVR</sequence>
<accession>A0A1N6Z2U1</accession>
<dbReference type="PROSITE" id="PS51257">
    <property type="entry name" value="PROKAR_LIPOPROTEIN"/>
    <property type="match status" value="1"/>
</dbReference>
<keyword evidence="3" id="KW-1185">Reference proteome</keyword>
<evidence type="ECO:0000313" key="3">
    <source>
        <dbReference type="Proteomes" id="UP000186914"/>
    </source>
</evidence>
<dbReference type="Proteomes" id="UP000186914">
    <property type="component" value="Unassembled WGS sequence"/>
</dbReference>
<dbReference type="RefSeq" id="WP_076429788.1">
    <property type="nucleotide sequence ID" value="NZ_FTNO01000001.1"/>
</dbReference>
<dbReference type="OrthoDB" id="206507at2157"/>
<reference evidence="3" key="1">
    <citation type="submission" date="2017-01" db="EMBL/GenBank/DDBJ databases">
        <authorList>
            <person name="Varghese N."/>
            <person name="Submissions S."/>
        </authorList>
    </citation>
    <scope>NUCLEOTIDE SEQUENCE [LARGE SCALE GENOMIC DNA]</scope>
    <source>
        <strain evidence="3">CGMCC 1.7737</strain>
    </source>
</reference>
<name>A0A1N6Z2U1_9EURY</name>
<dbReference type="EMBL" id="FTNO01000001">
    <property type="protein sequence ID" value="SIR21154.1"/>
    <property type="molecule type" value="Genomic_DNA"/>
</dbReference>
<dbReference type="AlphaFoldDB" id="A0A1N6Z2U1"/>
<proteinExistence type="predicted"/>
<gene>
    <name evidence="2" type="ORF">SAMN05421858_1843</name>
</gene>
<feature type="region of interest" description="Disordered" evidence="1">
    <location>
        <begin position="109"/>
        <end position="133"/>
    </location>
</feature>